<gene>
    <name evidence="7" type="ORF">D8674_025215</name>
</gene>
<reference evidence="7 8" key="1">
    <citation type="submission" date="2019-09" db="EMBL/GenBank/DDBJ databases">
        <authorList>
            <person name="Ou C."/>
        </authorList>
    </citation>
    <scope>NUCLEOTIDE SEQUENCE [LARGE SCALE GENOMIC DNA]</scope>
    <source>
        <strain evidence="7">S2</strain>
        <tissue evidence="7">Leaf</tissue>
    </source>
</reference>
<sequence>MEGQDQEHIVMLPFMAQGHLIPFLQLARNLQQRKSLITVTVASTALNIDYLRTTIASNSSSQSDSNIRLAELSFCGTDHGLPPNGENTENLPLSKIGNLVAASTSLEAPARRLISDIIEKEGRPPLCIISDMYFGWAANLANCFGTAHVTFTTGGAYGTAALVSIWLNLPHRSTASDEFPVPGFPESYRFHISQLNPYLRAADGTDFGSRIFQPQLSLSTKSFGWLCSTVEEIEPVGLKILRNYLGRPVWSIGPLLPLEALNKSSTLALSVSRQRAGKEFGIPPEACLEWLDSQGSDSVVYVSFGSQNSISSNQMMELALGLEESGRPFIWVIRPPIGYDMKGEFRAEWLPEGFEDRMSKGKQGLVVHNWAPQLEILSHKSTGVFVSHCGWNSVMESLSQGVPMIGWPLASEQAFNSKMLAEEMGVSVELTRGSQSVIVGKEVKRLIDLVMEKSGKGGEMRKKAGDIGEQIRAAVRDQAEDRGSFIFEMDDFLGTILAARRKSALKNYSGITG</sequence>
<reference evidence="8" key="2">
    <citation type="submission" date="2019-10" db="EMBL/GenBank/DDBJ databases">
        <title>A de novo genome assembly of a pear dwarfing rootstock.</title>
        <authorList>
            <person name="Wang F."/>
            <person name="Wang J."/>
            <person name="Li S."/>
            <person name="Zhang Y."/>
            <person name="Fang M."/>
            <person name="Ma L."/>
            <person name="Zhao Y."/>
            <person name="Jiang S."/>
        </authorList>
    </citation>
    <scope>NUCLEOTIDE SEQUENCE [LARGE SCALE GENOMIC DNA]</scope>
</reference>
<evidence type="ECO:0000256" key="5">
    <source>
        <dbReference type="RuleBase" id="RU362057"/>
    </source>
</evidence>
<dbReference type="FunFam" id="3.40.50.2000:FF:000064">
    <property type="entry name" value="Glycosyltransferase"/>
    <property type="match status" value="1"/>
</dbReference>
<feature type="domain" description="Glycosyltransferase N-terminal" evidence="6">
    <location>
        <begin position="8"/>
        <end position="139"/>
    </location>
</feature>
<dbReference type="FunFam" id="3.40.50.2000:FF:000103">
    <property type="entry name" value="Glycosyltransferase"/>
    <property type="match status" value="1"/>
</dbReference>
<dbReference type="InterPro" id="IPR002213">
    <property type="entry name" value="UDP_glucos_trans"/>
</dbReference>
<evidence type="ECO:0000313" key="7">
    <source>
        <dbReference type="EMBL" id="KAB2623033.1"/>
    </source>
</evidence>
<dbReference type="PANTHER" id="PTHR48047:SF107">
    <property type="entry name" value="UDP-GLYCOSYLTRANSFERASE 92A1-LIKE"/>
    <property type="match status" value="1"/>
</dbReference>
<dbReference type="CDD" id="cd03784">
    <property type="entry name" value="GT1_Gtf-like"/>
    <property type="match status" value="1"/>
</dbReference>
<dbReference type="EC" id="2.4.1.-" evidence="5"/>
<keyword evidence="3 4" id="KW-0808">Transferase</keyword>
<evidence type="ECO:0000259" key="6">
    <source>
        <dbReference type="Pfam" id="PF26168"/>
    </source>
</evidence>
<dbReference type="Pfam" id="PF26168">
    <property type="entry name" value="Glyco_transf_N"/>
    <property type="match status" value="1"/>
</dbReference>
<organism evidence="7 8">
    <name type="scientific">Pyrus ussuriensis x Pyrus communis</name>
    <dbReference type="NCBI Taxonomy" id="2448454"/>
    <lineage>
        <taxon>Eukaryota</taxon>
        <taxon>Viridiplantae</taxon>
        <taxon>Streptophyta</taxon>
        <taxon>Embryophyta</taxon>
        <taxon>Tracheophyta</taxon>
        <taxon>Spermatophyta</taxon>
        <taxon>Magnoliopsida</taxon>
        <taxon>eudicotyledons</taxon>
        <taxon>Gunneridae</taxon>
        <taxon>Pentapetalae</taxon>
        <taxon>rosids</taxon>
        <taxon>fabids</taxon>
        <taxon>Rosales</taxon>
        <taxon>Rosaceae</taxon>
        <taxon>Amygdaloideae</taxon>
        <taxon>Maleae</taxon>
        <taxon>Pyrus</taxon>
    </lineage>
</organism>
<dbReference type="Pfam" id="PF00201">
    <property type="entry name" value="UDPGT"/>
    <property type="match status" value="1"/>
</dbReference>
<evidence type="ECO:0000256" key="3">
    <source>
        <dbReference type="ARBA" id="ARBA00022679"/>
    </source>
</evidence>
<name>A0A5N5H8Z8_9ROSA</name>
<comment type="similarity">
    <text evidence="1 4">Belongs to the UDP-glycosyltransferase family.</text>
</comment>
<proteinExistence type="inferred from homology"/>
<dbReference type="Proteomes" id="UP000327157">
    <property type="component" value="Chromosome 4"/>
</dbReference>
<evidence type="ECO:0000313" key="8">
    <source>
        <dbReference type="Proteomes" id="UP000327157"/>
    </source>
</evidence>
<evidence type="ECO:0000256" key="1">
    <source>
        <dbReference type="ARBA" id="ARBA00009995"/>
    </source>
</evidence>
<dbReference type="PANTHER" id="PTHR48047">
    <property type="entry name" value="GLYCOSYLTRANSFERASE"/>
    <property type="match status" value="1"/>
</dbReference>
<dbReference type="InterPro" id="IPR058980">
    <property type="entry name" value="Glyco_transf_N"/>
</dbReference>
<dbReference type="EMBL" id="SMOL01000231">
    <property type="protein sequence ID" value="KAB2623033.1"/>
    <property type="molecule type" value="Genomic_DNA"/>
</dbReference>
<dbReference type="PROSITE" id="PS00375">
    <property type="entry name" value="UDPGT"/>
    <property type="match status" value="1"/>
</dbReference>
<dbReference type="GO" id="GO:0035251">
    <property type="term" value="F:UDP-glucosyltransferase activity"/>
    <property type="evidence" value="ECO:0007669"/>
    <property type="project" value="TreeGrafter"/>
</dbReference>
<comment type="caution">
    <text evidence="7">The sequence shown here is derived from an EMBL/GenBank/DDBJ whole genome shotgun (WGS) entry which is preliminary data.</text>
</comment>
<reference evidence="7 8" key="3">
    <citation type="submission" date="2019-11" db="EMBL/GenBank/DDBJ databases">
        <title>A de novo genome assembly of a pear dwarfing rootstock.</title>
        <authorList>
            <person name="Wang F."/>
            <person name="Wang J."/>
            <person name="Li S."/>
            <person name="Zhang Y."/>
            <person name="Fang M."/>
            <person name="Ma L."/>
            <person name="Zhao Y."/>
            <person name="Jiang S."/>
        </authorList>
    </citation>
    <scope>NUCLEOTIDE SEQUENCE [LARGE SCALE GENOMIC DNA]</scope>
    <source>
        <strain evidence="7">S2</strain>
        <tissue evidence="7">Leaf</tissue>
    </source>
</reference>
<dbReference type="OrthoDB" id="5835829at2759"/>
<protein>
    <recommendedName>
        <fullName evidence="5">Glycosyltransferase</fullName>
        <ecNumber evidence="5">2.4.1.-</ecNumber>
    </recommendedName>
</protein>
<evidence type="ECO:0000256" key="2">
    <source>
        <dbReference type="ARBA" id="ARBA00022676"/>
    </source>
</evidence>
<keyword evidence="8" id="KW-1185">Reference proteome</keyword>
<evidence type="ECO:0000256" key="4">
    <source>
        <dbReference type="RuleBase" id="RU003718"/>
    </source>
</evidence>
<dbReference type="Gene3D" id="3.40.50.2000">
    <property type="entry name" value="Glycogen Phosphorylase B"/>
    <property type="match status" value="2"/>
</dbReference>
<dbReference type="InterPro" id="IPR035595">
    <property type="entry name" value="UDP_glycos_trans_CS"/>
</dbReference>
<accession>A0A5N5H8Z8</accession>
<keyword evidence="2 4" id="KW-0328">Glycosyltransferase</keyword>
<dbReference type="AlphaFoldDB" id="A0A5N5H8Z8"/>
<dbReference type="SUPFAM" id="SSF53756">
    <property type="entry name" value="UDP-Glycosyltransferase/glycogen phosphorylase"/>
    <property type="match status" value="1"/>
</dbReference>